<dbReference type="SUPFAM" id="SSF101148">
    <property type="entry name" value="Plant invertase/pectin methylesterase inhibitor"/>
    <property type="match status" value="1"/>
</dbReference>
<keyword evidence="6" id="KW-1185">Reference proteome</keyword>
<dbReference type="GO" id="GO:0004857">
    <property type="term" value="F:enzyme inhibitor activity"/>
    <property type="evidence" value="ECO:0000318"/>
    <property type="project" value="GO_Central"/>
</dbReference>
<keyword evidence="1" id="KW-0732">Signal</keyword>
<proteinExistence type="inferred from homology"/>
<accession>A0A022PVB5</accession>
<evidence type="ECO:0000313" key="6">
    <source>
        <dbReference type="Proteomes" id="UP000030748"/>
    </source>
</evidence>
<dbReference type="AlphaFoldDB" id="A0A022PVB5"/>
<dbReference type="GO" id="GO:0046910">
    <property type="term" value="F:pectinesterase inhibitor activity"/>
    <property type="evidence" value="ECO:0007669"/>
    <property type="project" value="InterPro"/>
</dbReference>
<dbReference type="InterPro" id="IPR034086">
    <property type="entry name" value="PMEI_plant"/>
</dbReference>
<sequence>MRYANFLNLCEWSGDPSLCHLILNHFRGKTLFPKPLANVMDIVKGHARSTSKKIWGIYDGIKDQKKIKVKGRYRKCMNNYISARNHLRKAEKFMVAGKIRMTRLHTSLASADVRSCDQELARHFREPLGIAKDNKKFNNLCSIVFAICGVLKRNFMLG</sequence>
<organism evidence="5 6">
    <name type="scientific">Erythranthe guttata</name>
    <name type="common">Yellow monkey flower</name>
    <name type="synonym">Mimulus guttatus</name>
    <dbReference type="NCBI Taxonomy" id="4155"/>
    <lineage>
        <taxon>Eukaryota</taxon>
        <taxon>Viridiplantae</taxon>
        <taxon>Streptophyta</taxon>
        <taxon>Embryophyta</taxon>
        <taxon>Tracheophyta</taxon>
        <taxon>Spermatophyta</taxon>
        <taxon>Magnoliopsida</taxon>
        <taxon>eudicotyledons</taxon>
        <taxon>Gunneridae</taxon>
        <taxon>Pentapetalae</taxon>
        <taxon>asterids</taxon>
        <taxon>lamiids</taxon>
        <taxon>Lamiales</taxon>
        <taxon>Phrymaceae</taxon>
        <taxon>Erythranthe</taxon>
    </lineage>
</organism>
<dbReference type="InterPro" id="IPR006501">
    <property type="entry name" value="Pectinesterase_inhib_dom"/>
</dbReference>
<reference evidence="5 6" key="1">
    <citation type="journal article" date="2013" name="Proc. Natl. Acad. Sci. U.S.A.">
        <title>Fine-scale variation in meiotic recombination in Mimulus inferred from population shotgun sequencing.</title>
        <authorList>
            <person name="Hellsten U."/>
            <person name="Wright K.M."/>
            <person name="Jenkins J."/>
            <person name="Shu S."/>
            <person name="Yuan Y."/>
            <person name="Wessler S.R."/>
            <person name="Schmutz J."/>
            <person name="Willis J.H."/>
            <person name="Rokhsar D.S."/>
        </authorList>
    </citation>
    <scope>NUCLEOTIDE SEQUENCE [LARGE SCALE GENOMIC DNA]</scope>
    <source>
        <strain evidence="6">cv. DUN x IM62</strain>
    </source>
</reference>
<evidence type="ECO:0000256" key="3">
    <source>
        <dbReference type="ARBA" id="ARBA00038471"/>
    </source>
</evidence>
<dbReference type="PhylomeDB" id="A0A022PVB5"/>
<dbReference type="Gene3D" id="1.20.140.40">
    <property type="entry name" value="Invertase/pectin methylesterase inhibitor family protein"/>
    <property type="match status" value="1"/>
</dbReference>
<evidence type="ECO:0000256" key="1">
    <source>
        <dbReference type="ARBA" id="ARBA00022729"/>
    </source>
</evidence>
<gene>
    <name evidence="5" type="ORF">MIMGU_mgv1a024617mg</name>
</gene>
<evidence type="ECO:0000313" key="5">
    <source>
        <dbReference type="EMBL" id="EYU20342.1"/>
    </source>
</evidence>
<dbReference type="Proteomes" id="UP000030748">
    <property type="component" value="Unassembled WGS sequence"/>
</dbReference>
<comment type="similarity">
    <text evidence="3">Belongs to the PMEI family.</text>
</comment>
<dbReference type="GO" id="GO:0009827">
    <property type="term" value="P:plant-type cell wall modification"/>
    <property type="evidence" value="ECO:0000318"/>
    <property type="project" value="GO_Central"/>
</dbReference>
<dbReference type="PANTHER" id="PTHR36710">
    <property type="entry name" value="PECTINESTERASE INHIBITOR-LIKE"/>
    <property type="match status" value="1"/>
</dbReference>
<feature type="domain" description="Pectinesterase inhibitor" evidence="4">
    <location>
        <begin position="9"/>
        <end position="147"/>
    </location>
</feature>
<dbReference type="Pfam" id="PF04043">
    <property type="entry name" value="PMEI"/>
    <property type="match status" value="1"/>
</dbReference>
<evidence type="ECO:0000259" key="4">
    <source>
        <dbReference type="Pfam" id="PF04043"/>
    </source>
</evidence>
<dbReference type="InterPro" id="IPR035513">
    <property type="entry name" value="Invertase/methylesterase_inhib"/>
</dbReference>
<keyword evidence="2" id="KW-1015">Disulfide bond</keyword>
<dbReference type="EMBL" id="KI632284">
    <property type="protein sequence ID" value="EYU20342.1"/>
    <property type="molecule type" value="Genomic_DNA"/>
</dbReference>
<dbReference type="PANTHER" id="PTHR36710:SF4">
    <property type="entry name" value="PLANT INVERTASE_PECTIN METHYLESTERASE INHIBITOR SUPERFAMILY PROTEIN"/>
    <property type="match status" value="1"/>
</dbReference>
<name>A0A022PVB5_ERYGU</name>
<dbReference type="GO" id="GO:0009505">
    <property type="term" value="C:plant-type cell wall"/>
    <property type="evidence" value="ECO:0000318"/>
    <property type="project" value="GO_Central"/>
</dbReference>
<dbReference type="CDD" id="cd15797">
    <property type="entry name" value="PMEI"/>
    <property type="match status" value="1"/>
</dbReference>
<dbReference type="InterPro" id="IPR052421">
    <property type="entry name" value="PCW_Enzyme_Inhibitor"/>
</dbReference>
<evidence type="ECO:0000256" key="2">
    <source>
        <dbReference type="ARBA" id="ARBA00023157"/>
    </source>
</evidence>
<protein>
    <recommendedName>
        <fullName evidence="4">Pectinesterase inhibitor domain-containing protein</fullName>
    </recommendedName>
</protein>